<gene>
    <name evidence="2" type="ORF">RIF29_13886</name>
</gene>
<dbReference type="EMBL" id="JAYWIO010000003">
    <property type="protein sequence ID" value="KAK7272846.1"/>
    <property type="molecule type" value="Genomic_DNA"/>
</dbReference>
<comment type="caution">
    <text evidence="2">The sequence shown here is derived from an EMBL/GenBank/DDBJ whole genome shotgun (WGS) entry which is preliminary data.</text>
</comment>
<protein>
    <submittedName>
        <fullName evidence="2">Uncharacterized protein</fullName>
    </submittedName>
</protein>
<keyword evidence="1" id="KW-1133">Transmembrane helix</keyword>
<evidence type="ECO:0000313" key="3">
    <source>
        <dbReference type="Proteomes" id="UP001372338"/>
    </source>
</evidence>
<keyword evidence="1" id="KW-0812">Transmembrane</keyword>
<keyword evidence="1" id="KW-0472">Membrane</keyword>
<reference evidence="2 3" key="1">
    <citation type="submission" date="2024-01" db="EMBL/GenBank/DDBJ databases">
        <title>The genomes of 5 underutilized Papilionoideae crops provide insights into root nodulation and disease resistanc.</title>
        <authorList>
            <person name="Yuan L."/>
        </authorList>
    </citation>
    <scope>NUCLEOTIDE SEQUENCE [LARGE SCALE GENOMIC DNA]</scope>
    <source>
        <strain evidence="2">ZHUSHIDOU_FW_LH</strain>
        <tissue evidence="2">Leaf</tissue>
    </source>
</reference>
<feature type="transmembrane region" description="Helical" evidence="1">
    <location>
        <begin position="45"/>
        <end position="65"/>
    </location>
</feature>
<dbReference type="Proteomes" id="UP001372338">
    <property type="component" value="Unassembled WGS sequence"/>
</dbReference>
<evidence type="ECO:0000313" key="2">
    <source>
        <dbReference type="EMBL" id="KAK7272846.1"/>
    </source>
</evidence>
<dbReference type="AlphaFoldDB" id="A0AAN9IHQ6"/>
<proteinExistence type="predicted"/>
<accession>A0AAN9IHQ6</accession>
<organism evidence="2 3">
    <name type="scientific">Crotalaria pallida</name>
    <name type="common">Smooth rattlebox</name>
    <name type="synonym">Crotalaria striata</name>
    <dbReference type="NCBI Taxonomy" id="3830"/>
    <lineage>
        <taxon>Eukaryota</taxon>
        <taxon>Viridiplantae</taxon>
        <taxon>Streptophyta</taxon>
        <taxon>Embryophyta</taxon>
        <taxon>Tracheophyta</taxon>
        <taxon>Spermatophyta</taxon>
        <taxon>Magnoliopsida</taxon>
        <taxon>eudicotyledons</taxon>
        <taxon>Gunneridae</taxon>
        <taxon>Pentapetalae</taxon>
        <taxon>rosids</taxon>
        <taxon>fabids</taxon>
        <taxon>Fabales</taxon>
        <taxon>Fabaceae</taxon>
        <taxon>Papilionoideae</taxon>
        <taxon>50 kb inversion clade</taxon>
        <taxon>genistoids sensu lato</taxon>
        <taxon>core genistoids</taxon>
        <taxon>Crotalarieae</taxon>
        <taxon>Crotalaria</taxon>
    </lineage>
</organism>
<keyword evidence="3" id="KW-1185">Reference proteome</keyword>
<evidence type="ECO:0000256" key="1">
    <source>
        <dbReference type="SAM" id="Phobius"/>
    </source>
</evidence>
<feature type="transmembrane region" description="Helical" evidence="1">
    <location>
        <begin position="21"/>
        <end position="39"/>
    </location>
</feature>
<sequence>MGSGRCPRCLSLLNPISLPPLLIVSGASAAFGGMLQLLFDISNAITSFPVLAFFVLLIFIQSAMLKQFSFRIGF</sequence>
<name>A0AAN9IHQ6_CROPI</name>